<keyword evidence="1" id="KW-0614">Plasmid</keyword>
<sequence length="103" mass="11377">MPLGPGRSRLLTHAERANPILQLPAMHRLRALDPDVQACLCDLLLDLQCDARLRAKASWDAHKPPMAAYWAAVGVYSGHIARLLRRNAKSDGERQPDLFGKAA</sequence>
<evidence type="ECO:0000313" key="2">
    <source>
        <dbReference type="Proteomes" id="UP000664914"/>
    </source>
</evidence>
<dbReference type="EMBL" id="CP059320">
    <property type="protein sequence ID" value="QTH24902.1"/>
    <property type="molecule type" value="Genomic_DNA"/>
</dbReference>
<gene>
    <name evidence="1" type="ORF">HRJ34_28020</name>
</gene>
<geneLocation type="plasmid" evidence="1 2">
    <name>pIBU218</name>
</geneLocation>
<reference evidence="1" key="1">
    <citation type="submission" date="2020-07" db="EMBL/GenBank/DDBJ databases">
        <authorList>
            <person name="Camacho E."/>
        </authorList>
    </citation>
    <scope>NUCLEOTIDE SEQUENCE</scope>
    <source>
        <strain evidence="1">MPO218</strain>
        <plasmid evidence="1">pIBU218</plasmid>
    </source>
</reference>
<dbReference type="AlphaFoldDB" id="A0A975D8I0"/>
<name>A0A975D8I0_9SPHN</name>
<proteinExistence type="predicted"/>
<dbReference type="Proteomes" id="UP000664914">
    <property type="component" value="Plasmid pIBU218"/>
</dbReference>
<organism evidence="1 2">
    <name type="scientific">Rhizorhabdus wittichii</name>
    <dbReference type="NCBI Taxonomy" id="160791"/>
    <lineage>
        <taxon>Bacteria</taxon>
        <taxon>Pseudomonadati</taxon>
        <taxon>Pseudomonadota</taxon>
        <taxon>Alphaproteobacteria</taxon>
        <taxon>Sphingomonadales</taxon>
        <taxon>Sphingomonadaceae</taxon>
        <taxon>Rhizorhabdus</taxon>
    </lineage>
</organism>
<evidence type="ECO:0000313" key="1">
    <source>
        <dbReference type="EMBL" id="QTH24902.1"/>
    </source>
</evidence>
<accession>A0A975D8I0</accession>
<protein>
    <submittedName>
        <fullName evidence="1">Uncharacterized protein</fullName>
    </submittedName>
</protein>
<reference evidence="1" key="2">
    <citation type="submission" date="2021-04" db="EMBL/GenBank/DDBJ databases">
        <title>Isolation and genomic analysis of the ibuprofen-degrading bacterium Sphingomonas strain MPO218.</title>
        <authorList>
            <person name="Aulestia M."/>
            <person name="Flores A."/>
            <person name="Mangas E.L."/>
            <person name="Perez-Pulido A.J."/>
            <person name="Santero E."/>
            <person name="Camacho E.M."/>
        </authorList>
    </citation>
    <scope>NUCLEOTIDE SEQUENCE</scope>
    <source>
        <strain evidence="1">MPO218</strain>
        <plasmid evidence="1">pIBU218</plasmid>
    </source>
</reference>